<keyword evidence="3" id="KW-1185">Reference proteome</keyword>
<dbReference type="EMBL" id="QRGA01000003">
    <property type="protein sequence ID" value="RDU99873.1"/>
    <property type="molecule type" value="Genomic_DNA"/>
</dbReference>
<evidence type="ECO:0000313" key="2">
    <source>
        <dbReference type="EMBL" id="RDU99873.1"/>
    </source>
</evidence>
<feature type="transmembrane region" description="Helical" evidence="1">
    <location>
        <begin position="31"/>
        <end position="50"/>
    </location>
</feature>
<feature type="transmembrane region" description="Helical" evidence="1">
    <location>
        <begin position="186"/>
        <end position="208"/>
    </location>
</feature>
<reference evidence="2 3" key="1">
    <citation type="submission" date="2018-08" db="EMBL/GenBank/DDBJ databases">
        <title>Paraburkholderia sp. DHOM06 isolated from forest soil.</title>
        <authorList>
            <person name="Gao Z.-H."/>
            <person name="Qiu L.-H."/>
        </authorList>
    </citation>
    <scope>NUCLEOTIDE SEQUENCE [LARGE SCALE GENOMIC DNA]</scope>
    <source>
        <strain evidence="2 3">DHOM06</strain>
    </source>
</reference>
<protein>
    <submittedName>
        <fullName evidence="2">Uncharacterized protein</fullName>
    </submittedName>
</protein>
<accession>A0A3D8K369</accession>
<keyword evidence="1" id="KW-1133">Transmembrane helix</keyword>
<organism evidence="2 3">
    <name type="scientific">Trinickia dinghuensis</name>
    <dbReference type="NCBI Taxonomy" id="2291023"/>
    <lineage>
        <taxon>Bacteria</taxon>
        <taxon>Pseudomonadati</taxon>
        <taxon>Pseudomonadota</taxon>
        <taxon>Betaproteobacteria</taxon>
        <taxon>Burkholderiales</taxon>
        <taxon>Burkholderiaceae</taxon>
        <taxon>Trinickia</taxon>
    </lineage>
</organism>
<dbReference type="Proteomes" id="UP000256838">
    <property type="component" value="Unassembled WGS sequence"/>
</dbReference>
<gene>
    <name evidence="2" type="ORF">DWV00_05560</name>
</gene>
<name>A0A3D8K369_9BURK</name>
<proteinExistence type="predicted"/>
<sequence length="220" mass="24733">MFRLLQALIYLAGGALLASGLFLLGHDNVALGFKTFGAGSLLIFVGARLRSLPMFSSDASQLAMTGVLSGLGAVFFFVLTLYPVTYDEYLRAQRPALDCEVIGFDQKTVYKIEYRNPLCKVERADGGAFAVIDNTYSKWRGLSPDQWKSRMNGAPPALRLGEHETIFYDPIFKYYKRYTRPWTSSFWAQMGIVLFFGTLLFASAVTAFTRRNKLNRERNG</sequence>
<evidence type="ECO:0000313" key="3">
    <source>
        <dbReference type="Proteomes" id="UP000256838"/>
    </source>
</evidence>
<evidence type="ECO:0000256" key="1">
    <source>
        <dbReference type="SAM" id="Phobius"/>
    </source>
</evidence>
<feature type="transmembrane region" description="Helical" evidence="1">
    <location>
        <begin position="62"/>
        <end position="82"/>
    </location>
</feature>
<keyword evidence="1" id="KW-0812">Transmembrane</keyword>
<dbReference type="RefSeq" id="WP_115532541.1">
    <property type="nucleotide sequence ID" value="NZ_QRGA01000003.1"/>
</dbReference>
<feature type="transmembrane region" description="Helical" evidence="1">
    <location>
        <begin position="7"/>
        <end position="25"/>
    </location>
</feature>
<keyword evidence="1" id="KW-0472">Membrane</keyword>
<comment type="caution">
    <text evidence="2">The sequence shown here is derived from an EMBL/GenBank/DDBJ whole genome shotgun (WGS) entry which is preliminary data.</text>
</comment>
<dbReference type="AlphaFoldDB" id="A0A3D8K369"/>